<accession>A0A8S4QMM7</accession>
<sequence>MQSENLLRTDYSAGIYIPLTILPSFNPQLQDTDLCRLCIETAETPLHLFCSCPALMHIRSILLMKYIIHPDDAKFLPARKVLLFLAATNACWEITIIITGRHGTRVEANLCRKQKKGEKYYHPIYKLC</sequence>
<reference evidence="1" key="1">
    <citation type="submission" date="2022-03" db="EMBL/GenBank/DDBJ databases">
        <authorList>
            <person name="Lindestad O."/>
        </authorList>
    </citation>
    <scope>NUCLEOTIDE SEQUENCE</scope>
</reference>
<gene>
    <name evidence="1" type="primary">jg815</name>
    <name evidence="1" type="ORF">PAEG_LOCUS2720</name>
</gene>
<dbReference type="OrthoDB" id="5419617at2759"/>
<proteinExistence type="predicted"/>
<keyword evidence="2" id="KW-1185">Reference proteome</keyword>
<dbReference type="EMBL" id="CAKXAJ010008478">
    <property type="protein sequence ID" value="CAH2210862.1"/>
    <property type="molecule type" value="Genomic_DNA"/>
</dbReference>
<organism evidence="1 2">
    <name type="scientific">Pararge aegeria aegeria</name>
    <dbReference type="NCBI Taxonomy" id="348720"/>
    <lineage>
        <taxon>Eukaryota</taxon>
        <taxon>Metazoa</taxon>
        <taxon>Ecdysozoa</taxon>
        <taxon>Arthropoda</taxon>
        <taxon>Hexapoda</taxon>
        <taxon>Insecta</taxon>
        <taxon>Pterygota</taxon>
        <taxon>Neoptera</taxon>
        <taxon>Endopterygota</taxon>
        <taxon>Lepidoptera</taxon>
        <taxon>Glossata</taxon>
        <taxon>Ditrysia</taxon>
        <taxon>Papilionoidea</taxon>
        <taxon>Nymphalidae</taxon>
        <taxon>Satyrinae</taxon>
        <taxon>Satyrini</taxon>
        <taxon>Parargina</taxon>
        <taxon>Pararge</taxon>
    </lineage>
</organism>
<comment type="caution">
    <text evidence="1">The sequence shown here is derived from an EMBL/GenBank/DDBJ whole genome shotgun (WGS) entry which is preliminary data.</text>
</comment>
<protein>
    <submittedName>
        <fullName evidence="1">Jg815 protein</fullName>
    </submittedName>
</protein>
<evidence type="ECO:0000313" key="2">
    <source>
        <dbReference type="Proteomes" id="UP000838756"/>
    </source>
</evidence>
<dbReference type="AlphaFoldDB" id="A0A8S4QMM7"/>
<name>A0A8S4QMM7_9NEOP</name>
<evidence type="ECO:0000313" key="1">
    <source>
        <dbReference type="EMBL" id="CAH2210862.1"/>
    </source>
</evidence>
<dbReference type="Proteomes" id="UP000838756">
    <property type="component" value="Unassembled WGS sequence"/>
</dbReference>